<keyword evidence="1" id="KW-1133">Transmembrane helix</keyword>
<dbReference type="GO" id="GO:0005886">
    <property type="term" value="C:plasma membrane"/>
    <property type="evidence" value="ECO:0007669"/>
    <property type="project" value="TreeGrafter"/>
</dbReference>
<accession>A0A7K1YDJ7</accession>
<dbReference type="EMBL" id="WVHT01000008">
    <property type="protein sequence ID" value="MXV52470.1"/>
    <property type="molecule type" value="Genomic_DNA"/>
</dbReference>
<keyword evidence="3" id="KW-1185">Reference proteome</keyword>
<dbReference type="InterPro" id="IPR027417">
    <property type="entry name" value="P-loop_NTPase"/>
</dbReference>
<organism evidence="2 3">
    <name type="scientific">Hufsiella arboris</name>
    <dbReference type="NCBI Taxonomy" id="2695275"/>
    <lineage>
        <taxon>Bacteria</taxon>
        <taxon>Pseudomonadati</taxon>
        <taxon>Bacteroidota</taxon>
        <taxon>Sphingobacteriia</taxon>
        <taxon>Sphingobacteriales</taxon>
        <taxon>Sphingobacteriaceae</taxon>
        <taxon>Hufsiella</taxon>
    </lineage>
</organism>
<keyword evidence="1" id="KW-0812">Transmembrane</keyword>
<keyword evidence="1" id="KW-0472">Membrane</keyword>
<dbReference type="PANTHER" id="PTHR32309:SF13">
    <property type="entry name" value="FERRIC ENTEROBACTIN TRANSPORT PROTEIN FEPE"/>
    <property type="match status" value="1"/>
</dbReference>
<dbReference type="InterPro" id="IPR050445">
    <property type="entry name" value="Bact_polysacc_biosynth/exp"/>
</dbReference>
<dbReference type="Gene3D" id="3.40.50.300">
    <property type="entry name" value="P-loop containing nucleotide triphosphate hydrolases"/>
    <property type="match status" value="1"/>
</dbReference>
<dbReference type="Proteomes" id="UP000466586">
    <property type="component" value="Unassembled WGS sequence"/>
</dbReference>
<dbReference type="SUPFAM" id="SSF52540">
    <property type="entry name" value="P-loop containing nucleoside triphosphate hydrolases"/>
    <property type="match status" value="1"/>
</dbReference>
<protein>
    <submittedName>
        <fullName evidence="2">AAA family ATPase</fullName>
    </submittedName>
</protein>
<reference evidence="2 3" key="1">
    <citation type="submission" date="2019-11" db="EMBL/GenBank/DDBJ databases">
        <title>Pedobacter sp. HMF7647 Genome sequencing and assembly.</title>
        <authorList>
            <person name="Kang H."/>
            <person name="Kim H."/>
            <person name="Joh K."/>
        </authorList>
    </citation>
    <scope>NUCLEOTIDE SEQUENCE [LARGE SCALE GENOMIC DNA]</scope>
    <source>
        <strain evidence="2 3">HMF7647</strain>
    </source>
</reference>
<name>A0A7K1YDJ7_9SPHI</name>
<dbReference type="GO" id="GO:0004713">
    <property type="term" value="F:protein tyrosine kinase activity"/>
    <property type="evidence" value="ECO:0007669"/>
    <property type="project" value="TreeGrafter"/>
</dbReference>
<sequence length="527" mass="58376">MSEISRYKFLFAGSVIVCLFAAFIYREIEFSEKTTIDLPQFVSAEASNDSSVLIRHSISVLRKRAGRLDSIKSDQDAGPYSLEKATARYTKELDVLNAIKPYITGPPDQFIQIPDSFELTDSTLRNTIRELNQAQIRRQTLLSKQSPEDKRRSATASKNISALTKRVSGIISIRQTDVETILNSLRNTSKSGLSKIDVELSAINALIRQHENLTPEIPQTSQSAQASLTSKNSSAVPLYIGAALLGLLLPLPYILLAAGKTDLIRHLADIKKITAIPLLTPAEVIYDQRQFTLEQFTFAPLIKRLNPVISFFETLPAEKGKIISLTCSNAREGRTFFTIKLAVALSLLNKKVVLVDLDLQNAFLTKDFQLQKLSGVSDFLAGGTNDGPALLTTSKISPNLNLLGLGSPDNLKQVTELLNSDPPAGQVTDAGHSVLHSRFEQLLFQLKNLCDYLIINCPPVSPDIDIYPILRQADSNIFVARYGYSSKNKLNWFNELNLNNLLKRPLVVVNNMAQLDFMPGFLDVLND</sequence>
<gene>
    <name evidence="2" type="ORF">GS399_15955</name>
</gene>
<proteinExistence type="predicted"/>
<evidence type="ECO:0000313" key="2">
    <source>
        <dbReference type="EMBL" id="MXV52470.1"/>
    </source>
</evidence>
<evidence type="ECO:0000313" key="3">
    <source>
        <dbReference type="Proteomes" id="UP000466586"/>
    </source>
</evidence>
<comment type="caution">
    <text evidence="2">The sequence shown here is derived from an EMBL/GenBank/DDBJ whole genome shotgun (WGS) entry which is preliminary data.</text>
</comment>
<dbReference type="PANTHER" id="PTHR32309">
    <property type="entry name" value="TYROSINE-PROTEIN KINASE"/>
    <property type="match status" value="1"/>
</dbReference>
<feature type="transmembrane region" description="Helical" evidence="1">
    <location>
        <begin position="7"/>
        <end position="25"/>
    </location>
</feature>
<evidence type="ECO:0000256" key="1">
    <source>
        <dbReference type="SAM" id="Phobius"/>
    </source>
</evidence>
<dbReference type="AlphaFoldDB" id="A0A7K1YDJ7"/>